<reference evidence="6" key="2">
    <citation type="journal article" date="2007" name="Science">
        <title>Draft genome sequence of the sexually transmitted pathogen Trichomonas vaginalis.</title>
        <authorList>
            <person name="Carlton J.M."/>
            <person name="Hirt R.P."/>
            <person name="Silva J.C."/>
            <person name="Delcher A.L."/>
            <person name="Schatz M."/>
            <person name="Zhao Q."/>
            <person name="Wortman J.R."/>
            <person name="Bidwell S.L."/>
            <person name="Alsmark U.C.M."/>
            <person name="Besteiro S."/>
            <person name="Sicheritz-Ponten T."/>
            <person name="Noel C.J."/>
            <person name="Dacks J.B."/>
            <person name="Foster P.G."/>
            <person name="Simillion C."/>
            <person name="Van de Peer Y."/>
            <person name="Miranda-Saavedra D."/>
            <person name="Barton G.J."/>
            <person name="Westrop G.D."/>
            <person name="Mueller S."/>
            <person name="Dessi D."/>
            <person name="Fiori P.L."/>
            <person name="Ren Q."/>
            <person name="Paulsen I."/>
            <person name="Zhang H."/>
            <person name="Bastida-Corcuera F.D."/>
            <person name="Simoes-Barbosa A."/>
            <person name="Brown M.T."/>
            <person name="Hayes R.D."/>
            <person name="Mukherjee M."/>
            <person name="Okumura C.Y."/>
            <person name="Schneider R."/>
            <person name="Smith A.J."/>
            <person name="Vanacova S."/>
            <person name="Villalvazo M."/>
            <person name="Haas B.J."/>
            <person name="Pertea M."/>
            <person name="Feldblyum T.V."/>
            <person name="Utterback T.R."/>
            <person name="Shu C.L."/>
            <person name="Osoegawa K."/>
            <person name="de Jong P.J."/>
            <person name="Hrdy I."/>
            <person name="Horvathova L."/>
            <person name="Zubacova Z."/>
            <person name="Dolezal P."/>
            <person name="Malik S.B."/>
            <person name="Logsdon J.M. Jr."/>
            <person name="Henze K."/>
            <person name="Gupta A."/>
            <person name="Wang C.C."/>
            <person name="Dunne R.L."/>
            <person name="Upcroft J.A."/>
            <person name="Upcroft P."/>
            <person name="White O."/>
            <person name="Salzberg S.L."/>
            <person name="Tang P."/>
            <person name="Chiu C.-H."/>
            <person name="Lee Y.-S."/>
            <person name="Embley T.M."/>
            <person name="Coombs G.H."/>
            <person name="Mottram J.C."/>
            <person name="Tachezy J."/>
            <person name="Fraser-Liggett C.M."/>
            <person name="Johnson P.J."/>
        </authorList>
    </citation>
    <scope>NUCLEOTIDE SEQUENCE [LARGE SCALE GENOMIC DNA]</scope>
    <source>
        <strain evidence="6">G3</strain>
    </source>
</reference>
<name>A2F8I8_TRIV3</name>
<feature type="domain" description="EIPR1-like beta-propeller" evidence="5">
    <location>
        <begin position="15"/>
        <end position="282"/>
    </location>
</feature>
<dbReference type="RefSeq" id="XP_001311711.1">
    <property type="nucleotide sequence ID" value="XM_001311710.1"/>
</dbReference>
<dbReference type="GO" id="GO:0016567">
    <property type="term" value="P:protein ubiquitination"/>
    <property type="evidence" value="ECO:0000318"/>
    <property type="project" value="GO_Central"/>
</dbReference>
<dbReference type="STRING" id="5722.A2F8I8"/>
<dbReference type="PANTHER" id="PTHR14205">
    <property type="entry name" value="WD-REPEAT PROTEIN"/>
    <property type="match status" value="1"/>
</dbReference>
<dbReference type="Gene3D" id="2.130.10.10">
    <property type="entry name" value="YVTN repeat-like/Quinoprotein amine dehydrogenase"/>
    <property type="match status" value="1"/>
</dbReference>
<dbReference type="InterPro" id="IPR059104">
    <property type="entry name" value="Beta-prop_EIPR1-like"/>
</dbReference>
<evidence type="ECO:0000256" key="2">
    <source>
        <dbReference type="ARBA" id="ARBA00022574"/>
    </source>
</evidence>
<protein>
    <submittedName>
        <fullName evidence="6">WD-repeat protein, putative</fullName>
    </submittedName>
</protein>
<keyword evidence="7" id="KW-1185">Reference proteome</keyword>
<proteinExistence type="inferred from homology"/>
<dbReference type="SMR" id="A2F8I8"/>
<dbReference type="VEuPathDB" id="TrichDB:TVAG_492720"/>
<dbReference type="Proteomes" id="UP000001542">
    <property type="component" value="Unassembled WGS sequence"/>
</dbReference>
<dbReference type="InterPro" id="IPR040323">
    <property type="entry name" value="EIPR1"/>
</dbReference>
<feature type="repeat" description="WD" evidence="4">
    <location>
        <begin position="207"/>
        <end position="249"/>
    </location>
</feature>
<accession>A2F8I8</accession>
<dbReference type="PANTHER" id="PTHR14205:SF15">
    <property type="entry name" value="EARP AND GARP COMPLEX-INTERACTING PROTEIN 1"/>
    <property type="match status" value="1"/>
</dbReference>
<dbReference type="InterPro" id="IPR001680">
    <property type="entry name" value="WD40_rpt"/>
</dbReference>
<evidence type="ECO:0000313" key="7">
    <source>
        <dbReference type="Proteomes" id="UP000001542"/>
    </source>
</evidence>
<dbReference type="KEGG" id="tva:4756582"/>
<dbReference type="InParanoid" id="A2F8I8"/>
<dbReference type="EMBL" id="DS113662">
    <property type="protein sequence ID" value="EAX98781.1"/>
    <property type="molecule type" value="Genomic_DNA"/>
</dbReference>
<dbReference type="PROSITE" id="PS50082">
    <property type="entry name" value="WD_REPEATS_2"/>
    <property type="match status" value="1"/>
</dbReference>
<reference evidence="6" key="1">
    <citation type="submission" date="2006-10" db="EMBL/GenBank/DDBJ databases">
        <authorList>
            <person name="Amadeo P."/>
            <person name="Zhao Q."/>
            <person name="Wortman J."/>
            <person name="Fraser-Liggett C."/>
            <person name="Carlton J."/>
        </authorList>
    </citation>
    <scope>NUCLEOTIDE SEQUENCE</scope>
    <source>
        <strain evidence="6">G3</strain>
    </source>
</reference>
<dbReference type="OrthoDB" id="196957at2759"/>
<evidence type="ECO:0000256" key="1">
    <source>
        <dbReference type="ARBA" id="ARBA00005672"/>
    </source>
</evidence>
<dbReference type="AlphaFoldDB" id="A2F8I8"/>
<gene>
    <name evidence="6" type="ORF">TVAG_492720</name>
</gene>
<dbReference type="eggNOG" id="KOG1007">
    <property type="taxonomic scope" value="Eukaryota"/>
</dbReference>
<sequence length="354" mass="39535">MSQQKFKASVTPYAGLKSSCRHIASQEACTDTIRFVVGSSVVGKTNQLQIIQYDDMQSTIQCMQTLEHANEVRWITCNPTNEKILFTVSSNPQNRQTLATLYKLPEFSATQDTQKMETIATFENTPDATRVHYLPNDQTKCLITSKTHLSVYDINDPSKPISTKKITDAQINASAPDPLHPNTFATASEDSIKLWDMRDDKLVYEIQKAHAPSVLDISLNENKPWWICSGGSDGSMKCWDFRVGKVECEFRASSHWVTRVIPSTSHEQLILTTGTDSKVRVFNALKFAFQSEGKLSDGEIVKSIRHDDSVYCATWATSNPWVFASVSYKGQVNVCQLPSEVVDAILMGDDSDSN</sequence>
<comment type="similarity">
    <text evidence="1">Belongs to the WD repeat EIPR1 family.</text>
</comment>
<evidence type="ECO:0000259" key="5">
    <source>
        <dbReference type="Pfam" id="PF23609"/>
    </source>
</evidence>
<dbReference type="Pfam" id="PF23609">
    <property type="entry name" value="Beta-prop_EIPR1"/>
    <property type="match status" value="1"/>
</dbReference>
<dbReference type="SMART" id="SM00320">
    <property type="entry name" value="WD40"/>
    <property type="match status" value="5"/>
</dbReference>
<dbReference type="OMA" id="NKRHIFA"/>
<dbReference type="InterPro" id="IPR036322">
    <property type="entry name" value="WD40_repeat_dom_sf"/>
</dbReference>
<evidence type="ECO:0000256" key="3">
    <source>
        <dbReference type="ARBA" id="ARBA00022737"/>
    </source>
</evidence>
<dbReference type="SUPFAM" id="SSF50978">
    <property type="entry name" value="WD40 repeat-like"/>
    <property type="match status" value="1"/>
</dbReference>
<dbReference type="InterPro" id="IPR015943">
    <property type="entry name" value="WD40/YVTN_repeat-like_dom_sf"/>
</dbReference>
<evidence type="ECO:0000313" key="6">
    <source>
        <dbReference type="EMBL" id="EAX98781.1"/>
    </source>
</evidence>
<keyword evidence="2 4" id="KW-0853">WD repeat</keyword>
<evidence type="ECO:0000256" key="4">
    <source>
        <dbReference type="PROSITE-ProRule" id="PRU00221"/>
    </source>
</evidence>
<keyword evidence="3" id="KW-0677">Repeat</keyword>
<dbReference type="VEuPathDB" id="TrichDB:TVAGG3_0903300"/>
<organism evidence="6 7">
    <name type="scientific">Trichomonas vaginalis (strain ATCC PRA-98 / G3)</name>
    <dbReference type="NCBI Taxonomy" id="412133"/>
    <lineage>
        <taxon>Eukaryota</taxon>
        <taxon>Metamonada</taxon>
        <taxon>Parabasalia</taxon>
        <taxon>Trichomonadida</taxon>
        <taxon>Trichomonadidae</taxon>
        <taxon>Trichomonas</taxon>
    </lineage>
</organism>